<organism evidence="1 2">
    <name type="scientific">Microbulbifer agarilyticus</name>
    <dbReference type="NCBI Taxonomy" id="260552"/>
    <lineage>
        <taxon>Bacteria</taxon>
        <taxon>Pseudomonadati</taxon>
        <taxon>Pseudomonadota</taxon>
        <taxon>Gammaproteobacteria</taxon>
        <taxon>Cellvibrionales</taxon>
        <taxon>Microbulbiferaceae</taxon>
        <taxon>Microbulbifer</taxon>
    </lineage>
</organism>
<dbReference type="EMBL" id="CP019650">
    <property type="protein sequence ID" value="AQQ69428.1"/>
    <property type="molecule type" value="Genomic_DNA"/>
</dbReference>
<evidence type="ECO:0008006" key="3">
    <source>
        <dbReference type="Google" id="ProtNLM"/>
    </source>
</evidence>
<dbReference type="Proteomes" id="UP000188219">
    <property type="component" value="Chromosome"/>
</dbReference>
<dbReference type="AlphaFoldDB" id="A0A1Q2MA63"/>
<reference evidence="1" key="1">
    <citation type="submission" date="2017-02" db="EMBL/GenBank/DDBJ databases">
        <title>Genome of Microbulbifer agarilyticus GP101.</title>
        <authorList>
            <person name="Jung J."/>
            <person name="Bae S.S."/>
            <person name="Baek K."/>
        </authorList>
    </citation>
    <scope>NUCLEOTIDE SEQUENCE [LARGE SCALE GENOMIC DNA]</scope>
    <source>
        <strain evidence="1">GP101</strain>
    </source>
</reference>
<dbReference type="Pfam" id="PF05593">
    <property type="entry name" value="RHS_repeat"/>
    <property type="match status" value="1"/>
</dbReference>
<keyword evidence="2" id="KW-1185">Reference proteome</keyword>
<protein>
    <recommendedName>
        <fullName evidence="3">Sugar-binding protein</fullName>
    </recommendedName>
</protein>
<sequence>MTYEYTTSSSNLVSYVFSDDEPIFEYRYENSKYPTALTEIRDGGGILLESYTYNSAGLVVSSELAGGAERVEVDYSIVGGYVDSATIRNALGRTSTYKFDAVGVNNSSVIVKVSGHESANCAAANMAYSYDANGFIASETDWEGNVTAYSRDSLGRELSRTEAYGTPEARTITTEWHVTLNVPVKVTSPEQIIENTYDAGGRLLDRKVTPVSL</sequence>
<proteinExistence type="predicted"/>
<name>A0A1Q2MA63_9GAMM</name>
<dbReference type="KEGG" id="maga:Mag101_06640"/>
<dbReference type="InterPro" id="IPR031325">
    <property type="entry name" value="RHS_repeat"/>
</dbReference>
<dbReference type="STRING" id="260552.Mag101_06640"/>
<evidence type="ECO:0000313" key="1">
    <source>
        <dbReference type="EMBL" id="AQQ69428.1"/>
    </source>
</evidence>
<accession>A0A1Q2MA63</accession>
<gene>
    <name evidence="1" type="ORF">Mag101_06640</name>
</gene>
<evidence type="ECO:0000313" key="2">
    <source>
        <dbReference type="Proteomes" id="UP000188219"/>
    </source>
</evidence>
<dbReference type="Gene3D" id="2.180.10.10">
    <property type="entry name" value="RHS repeat-associated core"/>
    <property type="match status" value="1"/>
</dbReference>